<protein>
    <submittedName>
        <fullName evidence="2">Uncharacterized protein</fullName>
    </submittedName>
</protein>
<dbReference type="AlphaFoldDB" id="A0A9Q3D2N9"/>
<sequence length="114" mass="13168">MDKHNRPQKKQKGPKNVQGKGKDKKLAQTLSTREQDPQIGEFSHGQCLQHGQNSHGFHSQREVKEEQDLFTQIIQEIQFVEASIDVELGKFDSNLNKITSDISEFKRNDKTYNE</sequence>
<feature type="compositionally biased region" description="Basic residues" evidence="1">
    <location>
        <begin position="1"/>
        <end position="13"/>
    </location>
</feature>
<feature type="region of interest" description="Disordered" evidence="1">
    <location>
        <begin position="1"/>
        <end position="63"/>
    </location>
</feature>
<name>A0A9Q3D2N9_9BASI</name>
<evidence type="ECO:0000256" key="1">
    <source>
        <dbReference type="SAM" id="MobiDB-lite"/>
    </source>
</evidence>
<proteinExistence type="predicted"/>
<dbReference type="EMBL" id="AVOT02012524">
    <property type="protein sequence ID" value="MBW0494328.1"/>
    <property type="molecule type" value="Genomic_DNA"/>
</dbReference>
<keyword evidence="3" id="KW-1185">Reference proteome</keyword>
<evidence type="ECO:0000313" key="3">
    <source>
        <dbReference type="Proteomes" id="UP000765509"/>
    </source>
</evidence>
<reference evidence="2" key="1">
    <citation type="submission" date="2021-03" db="EMBL/GenBank/DDBJ databases">
        <title>Draft genome sequence of rust myrtle Austropuccinia psidii MF-1, a brazilian biotype.</title>
        <authorList>
            <person name="Quecine M.C."/>
            <person name="Pachon D.M.R."/>
            <person name="Bonatelli M.L."/>
            <person name="Correr F.H."/>
            <person name="Franceschini L.M."/>
            <person name="Leite T.F."/>
            <person name="Margarido G.R.A."/>
            <person name="Almeida C.A."/>
            <person name="Ferrarezi J.A."/>
            <person name="Labate C.A."/>
        </authorList>
    </citation>
    <scope>NUCLEOTIDE SEQUENCE</scope>
    <source>
        <strain evidence="2">MF-1</strain>
    </source>
</reference>
<accession>A0A9Q3D2N9</accession>
<evidence type="ECO:0000313" key="2">
    <source>
        <dbReference type="EMBL" id="MBW0494328.1"/>
    </source>
</evidence>
<gene>
    <name evidence="2" type="ORF">O181_034043</name>
</gene>
<organism evidence="2 3">
    <name type="scientific">Austropuccinia psidii MF-1</name>
    <dbReference type="NCBI Taxonomy" id="1389203"/>
    <lineage>
        <taxon>Eukaryota</taxon>
        <taxon>Fungi</taxon>
        <taxon>Dikarya</taxon>
        <taxon>Basidiomycota</taxon>
        <taxon>Pucciniomycotina</taxon>
        <taxon>Pucciniomycetes</taxon>
        <taxon>Pucciniales</taxon>
        <taxon>Sphaerophragmiaceae</taxon>
        <taxon>Austropuccinia</taxon>
    </lineage>
</organism>
<dbReference type="Proteomes" id="UP000765509">
    <property type="component" value="Unassembled WGS sequence"/>
</dbReference>
<comment type="caution">
    <text evidence="2">The sequence shown here is derived from an EMBL/GenBank/DDBJ whole genome shotgun (WGS) entry which is preliminary data.</text>
</comment>